<dbReference type="EMBL" id="CP017904">
    <property type="protein sequence ID" value="ARP21639.1"/>
    <property type="molecule type" value="Genomic_DNA"/>
</dbReference>
<evidence type="ECO:0000313" key="1">
    <source>
        <dbReference type="EMBL" id="ARP21639.1"/>
    </source>
</evidence>
<dbReference type="RefSeq" id="WP_157664644.1">
    <property type="nucleotide sequence ID" value="NZ_CP017893.1"/>
</dbReference>
<geneLocation type="plasmid" evidence="1">
    <name>pL289</name>
</geneLocation>
<dbReference type="AlphaFoldDB" id="A0A1W6UF61"/>
<organism evidence="1">
    <name type="scientific">Vibrio alginolyticus</name>
    <dbReference type="NCBI Taxonomy" id="663"/>
    <lineage>
        <taxon>Bacteria</taxon>
        <taxon>Pseudomonadati</taxon>
        <taxon>Pseudomonadota</taxon>
        <taxon>Gammaproteobacteria</taxon>
        <taxon>Vibrionales</taxon>
        <taxon>Vibrionaceae</taxon>
        <taxon>Vibrio</taxon>
    </lineage>
</organism>
<name>A0A1W6UF61_VIBAL</name>
<gene>
    <name evidence="1" type="ORF">K05K4_49300</name>
</gene>
<protein>
    <submittedName>
        <fullName evidence="1">Uncharacterized protein</fullName>
    </submittedName>
</protein>
<reference evidence="1" key="1">
    <citation type="submission" date="2016-10" db="EMBL/GenBank/DDBJ databases">
        <title>The High Quality Genome of Vibrio alginolyticus K01M1.</title>
        <authorList>
            <person name="Wendling C."/>
            <person name="Chibani C.M."/>
            <person name="Hertel R."/>
            <person name="Sproer C."/>
            <person name="Bunk B."/>
            <person name="Overmann J."/>
            <person name="Roth O."/>
            <person name="Liesegang H."/>
        </authorList>
    </citation>
    <scope>NUCLEOTIDE SEQUENCE</scope>
    <source>
        <strain evidence="1">K05K4</strain>
        <plasmid evidence="1">pL289</plasmid>
    </source>
</reference>
<proteinExistence type="predicted"/>
<accession>A0A1W6UF61</accession>
<sequence>MKMMVLSDGVVFTPESKLQLLALWFLSRFIGNYQKTQNADSYPQLRRLKVYFKSS</sequence>
<keyword evidence="1" id="KW-0614">Plasmid</keyword>